<gene>
    <name evidence="1" type="ORF">NK125_09185</name>
</gene>
<keyword evidence="2" id="KW-1185">Reference proteome</keyword>
<proteinExistence type="predicted"/>
<comment type="caution">
    <text evidence="1">The sequence shown here is derived from an EMBL/GenBank/DDBJ whole genome shotgun (WGS) entry which is preliminary data.</text>
</comment>
<protein>
    <submittedName>
        <fullName evidence="1">Uncharacterized protein</fullName>
    </submittedName>
</protein>
<dbReference type="EMBL" id="JAMZFW010000012">
    <property type="protein sequence ID" value="MCP1102586.1"/>
    <property type="molecule type" value="Genomic_DNA"/>
</dbReference>
<dbReference type="Proteomes" id="UP001523566">
    <property type="component" value="Unassembled WGS sequence"/>
</dbReference>
<name>A0ABT1E9S9_9FIRM</name>
<evidence type="ECO:0000313" key="2">
    <source>
        <dbReference type="Proteomes" id="UP001523566"/>
    </source>
</evidence>
<sequence length="78" mass="9018">MPKNINVYDYENHIVQIIKNDGTVITGLVDECELEIDNDEGDALLVYEKCQHLPFKPPKQYPLELVFVSDIKEIDIIE</sequence>
<accession>A0ABT1E9S9</accession>
<organism evidence="1 2">
    <name type="scientific">Aequitasia blattaphilus</name>
    <dbReference type="NCBI Taxonomy" id="2949332"/>
    <lineage>
        <taxon>Bacteria</taxon>
        <taxon>Bacillati</taxon>
        <taxon>Bacillota</taxon>
        <taxon>Clostridia</taxon>
        <taxon>Lachnospirales</taxon>
        <taxon>Lachnospiraceae</taxon>
        <taxon>Aequitasia</taxon>
    </lineage>
</organism>
<reference evidence="1 2" key="1">
    <citation type="journal article" date="2022" name="Genome Biol. Evol.">
        <title>Host diet, physiology and behaviors set the stage for Lachnospiraceae cladogenesis.</title>
        <authorList>
            <person name="Vera-Ponce De Leon A."/>
            <person name="Schneider M."/>
            <person name="Jahnes B.C."/>
            <person name="Sadowski V."/>
            <person name="Camuy-Velez L.A."/>
            <person name="Duan J."/>
            <person name="Sabree Z.L."/>
        </authorList>
    </citation>
    <scope>NUCLEOTIDE SEQUENCE [LARGE SCALE GENOMIC DNA]</scope>
    <source>
        <strain evidence="1 2">PAL113</strain>
    </source>
</reference>
<evidence type="ECO:0000313" key="1">
    <source>
        <dbReference type="EMBL" id="MCP1102586.1"/>
    </source>
</evidence>
<dbReference type="RefSeq" id="WP_262066371.1">
    <property type="nucleotide sequence ID" value="NZ_JAMXOD010000012.1"/>
</dbReference>